<dbReference type="Gene3D" id="3.90.79.10">
    <property type="entry name" value="Nucleoside Triphosphate Pyrophosphohydrolase"/>
    <property type="match status" value="1"/>
</dbReference>
<reference evidence="5 6" key="1">
    <citation type="submission" date="2019-03" db="EMBL/GenBank/DDBJ databases">
        <title>Bacillus niacini sp. nov. a Nicotinate-Metabolizing Mesophile Isolated from Soil.</title>
        <authorList>
            <person name="Zhang G."/>
        </authorList>
    </citation>
    <scope>NUCLEOTIDE SEQUENCE [LARGE SCALE GENOMIC DNA]</scope>
    <source>
        <strain evidence="5 6">WN066</strain>
    </source>
</reference>
<protein>
    <submittedName>
        <fullName evidence="5">NUDIX domain-containing protein</fullName>
    </submittedName>
</protein>
<feature type="domain" description="Nudix hydrolase" evidence="4">
    <location>
        <begin position="8"/>
        <end position="135"/>
    </location>
</feature>
<evidence type="ECO:0000256" key="2">
    <source>
        <dbReference type="ARBA" id="ARBA00022801"/>
    </source>
</evidence>
<evidence type="ECO:0000256" key="1">
    <source>
        <dbReference type="ARBA" id="ARBA00005582"/>
    </source>
</evidence>
<dbReference type="PROSITE" id="PS00893">
    <property type="entry name" value="NUDIX_BOX"/>
    <property type="match status" value="1"/>
</dbReference>
<comment type="caution">
    <text evidence="5">The sequence shown here is derived from an EMBL/GenBank/DDBJ whole genome shotgun (WGS) entry which is preliminary data.</text>
</comment>
<dbReference type="SUPFAM" id="SSF55811">
    <property type="entry name" value="Nudix"/>
    <property type="match status" value="1"/>
</dbReference>
<dbReference type="PANTHER" id="PTHR43736:SF1">
    <property type="entry name" value="DIHYDRONEOPTERIN TRIPHOSPHATE DIPHOSPHATASE"/>
    <property type="match status" value="1"/>
</dbReference>
<keyword evidence="2 3" id="KW-0378">Hydrolase</keyword>
<accession>A0A4R5VKJ0</accession>
<evidence type="ECO:0000256" key="3">
    <source>
        <dbReference type="RuleBase" id="RU003476"/>
    </source>
</evidence>
<dbReference type="InterPro" id="IPR020084">
    <property type="entry name" value="NUDIX_hydrolase_CS"/>
</dbReference>
<evidence type="ECO:0000313" key="6">
    <source>
        <dbReference type="Proteomes" id="UP000295132"/>
    </source>
</evidence>
<comment type="similarity">
    <text evidence="1 3">Belongs to the Nudix hydrolase family.</text>
</comment>
<evidence type="ECO:0000259" key="4">
    <source>
        <dbReference type="PROSITE" id="PS51462"/>
    </source>
</evidence>
<dbReference type="InterPro" id="IPR015797">
    <property type="entry name" value="NUDIX_hydrolase-like_dom_sf"/>
</dbReference>
<dbReference type="PRINTS" id="PR00502">
    <property type="entry name" value="NUDIXFAMILY"/>
</dbReference>
<gene>
    <name evidence="5" type="ORF">E2K98_27285</name>
</gene>
<evidence type="ECO:0000313" key="5">
    <source>
        <dbReference type="EMBL" id="TDK56264.1"/>
    </source>
</evidence>
<dbReference type="PANTHER" id="PTHR43736">
    <property type="entry name" value="ADP-RIBOSE PYROPHOSPHATASE"/>
    <property type="match status" value="1"/>
</dbReference>
<dbReference type="EMBL" id="SMYO01000025">
    <property type="protein sequence ID" value="TDK56264.1"/>
    <property type="molecule type" value="Genomic_DNA"/>
</dbReference>
<dbReference type="GO" id="GO:0016787">
    <property type="term" value="F:hydrolase activity"/>
    <property type="evidence" value="ECO:0007669"/>
    <property type="project" value="UniProtKB-KW"/>
</dbReference>
<dbReference type="Pfam" id="PF00293">
    <property type="entry name" value="NUDIX"/>
    <property type="match status" value="1"/>
</dbReference>
<name>A0A4R5VKJ0_9BACI</name>
<sequence length="142" mass="16187">MKVFWMNKIVFVVKGVIFHNGKVLIVQRARTNKIGHSKWECAGGKIEFGEDLEAALKREVKEETGLEITVGKVLYATTFRNGPSTQLIILTYQCASENSEVTLSEEHSSHKWVSKEEIKGFLKPEIINDFEKNQVFALEEWG</sequence>
<dbReference type="InterPro" id="IPR020476">
    <property type="entry name" value="Nudix_hydrolase"/>
</dbReference>
<dbReference type="AlphaFoldDB" id="A0A4R5VKJ0"/>
<proteinExistence type="inferred from homology"/>
<dbReference type="Proteomes" id="UP000295132">
    <property type="component" value="Unassembled WGS sequence"/>
</dbReference>
<dbReference type="PROSITE" id="PS51462">
    <property type="entry name" value="NUDIX"/>
    <property type="match status" value="1"/>
</dbReference>
<dbReference type="CDD" id="cd04699">
    <property type="entry name" value="NUDIX_MutT_Nudt1"/>
    <property type="match status" value="1"/>
</dbReference>
<organism evidence="5 6">
    <name type="scientific">Bacillus salipaludis</name>
    <dbReference type="NCBI Taxonomy" id="2547811"/>
    <lineage>
        <taxon>Bacteria</taxon>
        <taxon>Bacillati</taxon>
        <taxon>Bacillota</taxon>
        <taxon>Bacilli</taxon>
        <taxon>Bacillales</taxon>
        <taxon>Bacillaceae</taxon>
        <taxon>Bacillus</taxon>
    </lineage>
</organism>
<dbReference type="InterPro" id="IPR000086">
    <property type="entry name" value="NUDIX_hydrolase_dom"/>
</dbReference>